<reference evidence="3 4" key="1">
    <citation type="submission" date="2013-09" db="EMBL/GenBank/DDBJ databases">
        <title>High correlation between genotypes and phenotypes of environmental bacteria Comamonas testosteroni strains.</title>
        <authorList>
            <person name="Liu L."/>
            <person name="Zhu W."/>
            <person name="Xia X."/>
            <person name="Xu B."/>
            <person name="Luo M."/>
            <person name="Wang G."/>
        </authorList>
    </citation>
    <scope>NUCLEOTIDE SEQUENCE [LARGE SCALE GENOMIC DNA]</scope>
    <source>
        <strain evidence="3 4">JL14</strain>
    </source>
</reference>
<feature type="domain" description="Tyr recombinase" evidence="2">
    <location>
        <begin position="1"/>
        <end position="105"/>
    </location>
</feature>
<dbReference type="AlphaFoldDB" id="A0A0E3BCL1"/>
<dbReference type="SUPFAM" id="SSF56349">
    <property type="entry name" value="DNA breaking-rejoining enzymes"/>
    <property type="match status" value="1"/>
</dbReference>
<dbReference type="InterPro" id="IPR011010">
    <property type="entry name" value="DNA_brk_join_enz"/>
</dbReference>
<dbReference type="GO" id="GO:0006310">
    <property type="term" value="P:DNA recombination"/>
    <property type="evidence" value="ECO:0007669"/>
    <property type="project" value="UniProtKB-KW"/>
</dbReference>
<dbReference type="EMBL" id="AWTN01000106">
    <property type="protein sequence ID" value="KGG87700.1"/>
    <property type="molecule type" value="Genomic_DNA"/>
</dbReference>
<accession>A0A0E3BCL1</accession>
<evidence type="ECO:0000313" key="4">
    <source>
        <dbReference type="Proteomes" id="UP000029567"/>
    </source>
</evidence>
<gene>
    <name evidence="3" type="ORF">P245_19810</name>
</gene>
<dbReference type="Gene3D" id="1.10.443.10">
    <property type="entry name" value="Intergrase catalytic core"/>
    <property type="match status" value="1"/>
</dbReference>
<keyword evidence="1" id="KW-0233">DNA recombination</keyword>
<dbReference type="PROSITE" id="PS51898">
    <property type="entry name" value="TYR_RECOMBINASE"/>
    <property type="match status" value="1"/>
</dbReference>
<name>A0A0E3BCL1_9BURK</name>
<protein>
    <recommendedName>
        <fullName evidence="2">Tyr recombinase domain-containing protein</fullName>
    </recommendedName>
</protein>
<dbReference type="InterPro" id="IPR002104">
    <property type="entry name" value="Integrase_catalytic"/>
</dbReference>
<sequence length="108" mass="11768">MANMPLIFSARGAPLQQNTKRRVLETGEAKAYKACDSLQAHVTKLYKLAGIAGSSSHSGRRTFAGKLLTATGDFDKVALLLGHTSIEVTQRYIDVREDTLRTIFSDAV</sequence>
<dbReference type="GO" id="GO:0015074">
    <property type="term" value="P:DNA integration"/>
    <property type="evidence" value="ECO:0007669"/>
    <property type="project" value="InterPro"/>
</dbReference>
<dbReference type="GO" id="GO:0003677">
    <property type="term" value="F:DNA binding"/>
    <property type="evidence" value="ECO:0007669"/>
    <property type="project" value="InterPro"/>
</dbReference>
<evidence type="ECO:0000259" key="2">
    <source>
        <dbReference type="PROSITE" id="PS51898"/>
    </source>
</evidence>
<comment type="caution">
    <text evidence="3">The sequence shown here is derived from an EMBL/GenBank/DDBJ whole genome shotgun (WGS) entry which is preliminary data.</text>
</comment>
<dbReference type="InterPro" id="IPR013762">
    <property type="entry name" value="Integrase-like_cat_sf"/>
</dbReference>
<evidence type="ECO:0000256" key="1">
    <source>
        <dbReference type="ARBA" id="ARBA00023172"/>
    </source>
</evidence>
<dbReference type="Pfam" id="PF00589">
    <property type="entry name" value="Phage_integrase"/>
    <property type="match status" value="1"/>
</dbReference>
<organism evidence="3 4">
    <name type="scientific">Comamonas thiooxydans</name>
    <dbReference type="NCBI Taxonomy" id="363952"/>
    <lineage>
        <taxon>Bacteria</taxon>
        <taxon>Pseudomonadati</taxon>
        <taxon>Pseudomonadota</taxon>
        <taxon>Betaproteobacteria</taxon>
        <taxon>Burkholderiales</taxon>
        <taxon>Comamonadaceae</taxon>
        <taxon>Comamonas</taxon>
    </lineage>
</organism>
<dbReference type="Proteomes" id="UP000029567">
    <property type="component" value="Unassembled WGS sequence"/>
</dbReference>
<evidence type="ECO:0000313" key="3">
    <source>
        <dbReference type="EMBL" id="KGG87700.1"/>
    </source>
</evidence>
<proteinExistence type="predicted"/>